<comment type="caution">
    <text evidence="5">The sequence shown here is derived from an EMBL/GenBank/DDBJ whole genome shotgun (WGS) entry which is preliminary data.</text>
</comment>
<dbReference type="InterPro" id="IPR036390">
    <property type="entry name" value="WH_DNA-bd_sf"/>
</dbReference>
<dbReference type="GO" id="GO:0005829">
    <property type="term" value="C:cytosol"/>
    <property type="evidence" value="ECO:0007669"/>
    <property type="project" value="TreeGrafter"/>
</dbReference>
<dbReference type="RefSeq" id="WP_151163500.1">
    <property type="nucleotide sequence ID" value="NZ_WKJO01000001.1"/>
</dbReference>
<keyword evidence="1" id="KW-0805">Transcription regulation</keyword>
<name>A0A6A8GIK1_9EURY</name>
<dbReference type="PRINTS" id="PR00033">
    <property type="entry name" value="HTHASNC"/>
</dbReference>
<dbReference type="SUPFAM" id="SSF46785">
    <property type="entry name" value="Winged helix' DNA-binding domain"/>
    <property type="match status" value="1"/>
</dbReference>
<dbReference type="Pfam" id="PF13412">
    <property type="entry name" value="HTH_24"/>
    <property type="match status" value="1"/>
</dbReference>
<evidence type="ECO:0000256" key="2">
    <source>
        <dbReference type="ARBA" id="ARBA00023125"/>
    </source>
</evidence>
<evidence type="ECO:0000313" key="6">
    <source>
        <dbReference type="Proteomes" id="UP000439022"/>
    </source>
</evidence>
<dbReference type="Proteomes" id="UP000439022">
    <property type="component" value="Unassembled WGS sequence"/>
</dbReference>
<gene>
    <name evidence="5" type="ORF">GJR96_14025</name>
</gene>
<dbReference type="InterPro" id="IPR036388">
    <property type="entry name" value="WH-like_DNA-bd_sf"/>
</dbReference>
<evidence type="ECO:0000256" key="3">
    <source>
        <dbReference type="ARBA" id="ARBA00023163"/>
    </source>
</evidence>
<dbReference type="EMBL" id="WKJO01000001">
    <property type="protein sequence ID" value="MRX23068.1"/>
    <property type="molecule type" value="Genomic_DNA"/>
</dbReference>
<accession>A0A6A8GIK1</accession>
<reference evidence="5 6" key="1">
    <citation type="submission" date="2019-11" db="EMBL/GenBank/DDBJ databases">
        <title>Whole genome sequence of Haloferax sp. MBLA0076.</title>
        <authorList>
            <person name="Seo M.-J."/>
            <person name="Cho E.-S."/>
        </authorList>
    </citation>
    <scope>NUCLEOTIDE SEQUENCE [LARGE SCALE GENOMIC DNA]</scope>
    <source>
        <strain evidence="5 6">MBLA0076</strain>
    </source>
</reference>
<dbReference type="Gene3D" id="1.10.10.10">
    <property type="entry name" value="Winged helix-like DNA-binding domain superfamily/Winged helix DNA-binding domain"/>
    <property type="match status" value="1"/>
</dbReference>
<keyword evidence="2" id="KW-0238">DNA-binding</keyword>
<dbReference type="GO" id="GO:0043565">
    <property type="term" value="F:sequence-specific DNA binding"/>
    <property type="evidence" value="ECO:0007669"/>
    <property type="project" value="InterPro"/>
</dbReference>
<dbReference type="PANTHER" id="PTHR30154:SF34">
    <property type="entry name" value="TRANSCRIPTIONAL REGULATOR AZLB"/>
    <property type="match status" value="1"/>
</dbReference>
<keyword evidence="3" id="KW-0804">Transcription</keyword>
<evidence type="ECO:0000259" key="4">
    <source>
        <dbReference type="PROSITE" id="PS50956"/>
    </source>
</evidence>
<proteinExistence type="predicted"/>
<dbReference type="InterPro" id="IPR000485">
    <property type="entry name" value="AsnC-type_HTH_dom"/>
</dbReference>
<organism evidence="5 6">
    <name type="scientific">Haloferax litoreum</name>
    <dbReference type="NCBI Taxonomy" id="2666140"/>
    <lineage>
        <taxon>Archaea</taxon>
        <taxon>Methanobacteriati</taxon>
        <taxon>Methanobacteriota</taxon>
        <taxon>Stenosarchaea group</taxon>
        <taxon>Halobacteria</taxon>
        <taxon>Halobacteriales</taxon>
        <taxon>Haloferacaceae</taxon>
        <taxon>Haloferax</taxon>
    </lineage>
</organism>
<feature type="domain" description="HTH asnC-type" evidence="4">
    <location>
        <begin position="6"/>
        <end position="68"/>
    </location>
</feature>
<keyword evidence="6" id="KW-1185">Reference proteome</keyword>
<dbReference type="GO" id="GO:0043200">
    <property type="term" value="P:response to amino acid"/>
    <property type="evidence" value="ECO:0007669"/>
    <property type="project" value="TreeGrafter"/>
</dbReference>
<dbReference type="PROSITE" id="PS50956">
    <property type="entry name" value="HTH_ASNC_2"/>
    <property type="match status" value="1"/>
</dbReference>
<dbReference type="AlphaFoldDB" id="A0A6A8GIK1"/>
<evidence type="ECO:0000256" key="1">
    <source>
        <dbReference type="ARBA" id="ARBA00023015"/>
    </source>
</evidence>
<protein>
    <submittedName>
        <fullName evidence="5">AsnC family transcriptional regulator</fullName>
    </submittedName>
</protein>
<dbReference type="CDD" id="cd00090">
    <property type="entry name" value="HTH_ARSR"/>
    <property type="match status" value="1"/>
</dbReference>
<dbReference type="SMART" id="SM00344">
    <property type="entry name" value="HTH_ASNC"/>
    <property type="match status" value="1"/>
</dbReference>
<dbReference type="InterPro" id="IPR019888">
    <property type="entry name" value="Tscrpt_reg_AsnC-like"/>
</dbReference>
<evidence type="ECO:0000313" key="5">
    <source>
        <dbReference type="EMBL" id="MRX23068.1"/>
    </source>
</evidence>
<sequence length="161" mass="18250">MSNFSLDNIDHGILYALQRDARNTTTAEIAEEVEVSASTVRNRIEKLEQVGIIEGYYPKIDYELANFPLHVLFVCNANPMEREKLAAAAIEVQGVIDVREMLTSTRNLYIETVATDTRNLTTITNKLASMELEVLSSEIITSHHVRPWAEFEFQTPDFISD</sequence>
<dbReference type="PANTHER" id="PTHR30154">
    <property type="entry name" value="LEUCINE-RESPONSIVE REGULATORY PROTEIN"/>
    <property type="match status" value="1"/>
</dbReference>
<dbReference type="InterPro" id="IPR011991">
    <property type="entry name" value="ArsR-like_HTH"/>
</dbReference>